<feature type="compositionally biased region" description="Basic and acidic residues" evidence="1">
    <location>
        <begin position="319"/>
        <end position="328"/>
    </location>
</feature>
<feature type="region of interest" description="Disordered" evidence="1">
    <location>
        <begin position="1"/>
        <end position="112"/>
    </location>
</feature>
<keyword evidence="3" id="KW-1185">Reference proteome</keyword>
<evidence type="ECO:0000313" key="3">
    <source>
        <dbReference type="Proteomes" id="UP000606889"/>
    </source>
</evidence>
<accession>A0ABR7EFL1</accession>
<feature type="region of interest" description="Disordered" evidence="1">
    <location>
        <begin position="299"/>
        <end position="333"/>
    </location>
</feature>
<feature type="compositionally biased region" description="Basic and acidic residues" evidence="1">
    <location>
        <begin position="7"/>
        <end position="24"/>
    </location>
</feature>
<dbReference type="RefSeq" id="WP_186858054.1">
    <property type="nucleotide sequence ID" value="NZ_JACOON010000004.1"/>
</dbReference>
<proteinExistence type="predicted"/>
<organism evidence="2 3">
    <name type="scientific">Christensenella tenuis</name>
    <dbReference type="NCBI Taxonomy" id="2763033"/>
    <lineage>
        <taxon>Bacteria</taxon>
        <taxon>Bacillati</taxon>
        <taxon>Bacillota</taxon>
        <taxon>Clostridia</taxon>
        <taxon>Christensenellales</taxon>
        <taxon>Christensenellaceae</taxon>
        <taxon>Christensenella</taxon>
    </lineage>
</organism>
<protein>
    <submittedName>
        <fullName evidence="2">Uncharacterized protein</fullName>
    </submittedName>
</protein>
<comment type="caution">
    <text evidence="2">The sequence shown here is derived from an EMBL/GenBank/DDBJ whole genome shotgun (WGS) entry which is preliminary data.</text>
</comment>
<evidence type="ECO:0000256" key="1">
    <source>
        <dbReference type="SAM" id="MobiDB-lite"/>
    </source>
</evidence>
<dbReference type="Proteomes" id="UP000606889">
    <property type="component" value="Unassembled WGS sequence"/>
</dbReference>
<dbReference type="EMBL" id="JACOON010000004">
    <property type="protein sequence ID" value="MBC5648555.1"/>
    <property type="molecule type" value="Genomic_DNA"/>
</dbReference>
<name>A0ABR7EFL1_9FIRM</name>
<sequence>MRKNRRRKEEEAYERLMKQQEKLKKNQAVQKTEGSQKYVAAGNKSAYEAGQNSVGSGRQGWIREKNGGIRLQPRKTKERNTGAGSSGKRPTGSPGNSSGVLRKGKGSEGNYVRTWVNTARPGGGTEIWKQVALNPGETAADYYEKKRKEREADRQETDAALRRALEETQEELREQRLGVAEGFGRKKRYNQNYEDLFGLPEEGDFRSRVERTRGWDKLNGSEQYDRMVYIQEELARRKKEREKGAEIGYNTINGRNKQPGEWNGQWGIEGVKQPGREAYLMPDIKRPEELWNKPAWFGKADGTERQTNPMKPAWNEPYSIERPEKNSEGEWNGLDWRGRLNAVGRIERPKRQEAANQPTTGRAGAEFLAADVNEARADGLNRTNFQTSGLRQANPAAQTVSASGVWTELPEAFDSYDDLKKLAPDGVLAGLMSAGLTEDAWNSMTPEEQAAVLAPWAEGGPGREELTPGAQEVVTEIENTMTEIMNDEEKRGQVLGGLGAAANIADIVGAFGGPLTDAASQKAAERIVQEALKDTEFDGELSPEQLRDISQGINAFFDIRVDEDGIWHSTGDGIAHREGGYAPVMDEVAENILGFDLNSGTVDFKITEGDDTREYQLRGWGGSYGDLLGGEFGIYEKNSDGEWVESSDDRFNVELTLEDKEGHKLFSYGQKDAKFWQYAAMHPEDMPELMVQEGYAKNEEEARAIVDKLNAGDIVVRGHIIGNAGDEDYFQAMEDGIRAQNAEKAKGSFWSPLGYMMTEAEQIKTSGRGRTDDDRPYIDISLNSPWYRGGN</sequence>
<gene>
    <name evidence="2" type="ORF">H8S18_09420</name>
</gene>
<reference evidence="2 3" key="1">
    <citation type="submission" date="2020-08" db="EMBL/GenBank/DDBJ databases">
        <title>Genome public.</title>
        <authorList>
            <person name="Liu C."/>
            <person name="Sun Q."/>
        </authorList>
    </citation>
    <scope>NUCLEOTIDE SEQUENCE [LARGE SCALE GENOMIC DNA]</scope>
    <source>
        <strain evidence="2 3">NSJ-35</strain>
    </source>
</reference>
<evidence type="ECO:0000313" key="2">
    <source>
        <dbReference type="EMBL" id="MBC5648555.1"/>
    </source>
</evidence>